<accession>A0A5N6APZ6</accession>
<dbReference type="Proteomes" id="UP000314251">
    <property type="component" value="Unassembled WGS sequence"/>
</dbReference>
<dbReference type="RefSeq" id="WP_139666065.1">
    <property type="nucleotide sequence ID" value="NZ_VDLY02000002.1"/>
</dbReference>
<dbReference type="GO" id="GO:0003677">
    <property type="term" value="F:DNA binding"/>
    <property type="evidence" value="ECO:0007669"/>
    <property type="project" value="InterPro"/>
</dbReference>
<proteinExistence type="predicted"/>
<dbReference type="AlphaFoldDB" id="A0A5N6APZ6"/>
<name>A0A5N6APZ6_9ACTN</name>
<dbReference type="SUPFAM" id="SSF53697">
    <property type="entry name" value="SIS domain"/>
    <property type="match status" value="1"/>
</dbReference>
<evidence type="ECO:0000313" key="3">
    <source>
        <dbReference type="Proteomes" id="UP000314251"/>
    </source>
</evidence>
<dbReference type="PROSITE" id="PS51071">
    <property type="entry name" value="HTH_RPIR"/>
    <property type="match status" value="1"/>
</dbReference>
<reference evidence="2" key="1">
    <citation type="submission" date="2019-10" db="EMBL/GenBank/DDBJ databases">
        <title>Nonomuraea sp. nov., isolated from Phyllanthus amarus.</title>
        <authorList>
            <person name="Klykleung N."/>
            <person name="Tanasupawat S."/>
        </authorList>
    </citation>
    <scope>NUCLEOTIDE SEQUENCE [LARGE SCALE GENOMIC DNA]</scope>
    <source>
        <strain evidence="2">3MP-10</strain>
    </source>
</reference>
<dbReference type="InterPro" id="IPR047640">
    <property type="entry name" value="RpiR-like"/>
</dbReference>
<feature type="domain" description="HTH rpiR-type" evidence="1">
    <location>
        <begin position="8"/>
        <end position="85"/>
    </location>
</feature>
<dbReference type="SUPFAM" id="SSF46689">
    <property type="entry name" value="Homeodomain-like"/>
    <property type="match status" value="1"/>
</dbReference>
<dbReference type="Pfam" id="PF01380">
    <property type="entry name" value="SIS"/>
    <property type="match status" value="1"/>
</dbReference>
<dbReference type="Gene3D" id="1.10.10.10">
    <property type="entry name" value="Winged helix-like DNA-binding domain superfamily/Winged helix DNA-binding domain"/>
    <property type="match status" value="1"/>
</dbReference>
<dbReference type="InterPro" id="IPR009057">
    <property type="entry name" value="Homeodomain-like_sf"/>
</dbReference>
<dbReference type="InterPro" id="IPR000281">
    <property type="entry name" value="HTH_RpiR"/>
</dbReference>
<dbReference type="InterPro" id="IPR046348">
    <property type="entry name" value="SIS_dom_sf"/>
</dbReference>
<dbReference type="InterPro" id="IPR001347">
    <property type="entry name" value="SIS_dom"/>
</dbReference>
<dbReference type="InterPro" id="IPR036388">
    <property type="entry name" value="WH-like_DNA-bd_sf"/>
</dbReference>
<dbReference type="GO" id="GO:1901135">
    <property type="term" value="P:carbohydrate derivative metabolic process"/>
    <property type="evidence" value="ECO:0007669"/>
    <property type="project" value="InterPro"/>
</dbReference>
<dbReference type="PANTHER" id="PTHR30514">
    <property type="entry name" value="GLUCOKINASE"/>
    <property type="match status" value="1"/>
</dbReference>
<keyword evidence="3" id="KW-1185">Reference proteome</keyword>
<dbReference type="GO" id="GO:0097367">
    <property type="term" value="F:carbohydrate derivative binding"/>
    <property type="evidence" value="ECO:0007669"/>
    <property type="project" value="InterPro"/>
</dbReference>
<evidence type="ECO:0000259" key="1">
    <source>
        <dbReference type="PROSITE" id="PS51071"/>
    </source>
</evidence>
<protein>
    <submittedName>
        <fullName evidence="2">SIS domain-containing protein</fullName>
    </submittedName>
</protein>
<comment type="caution">
    <text evidence="2">The sequence shown here is derived from an EMBL/GenBank/DDBJ whole genome shotgun (WGS) entry which is preliminary data.</text>
</comment>
<dbReference type="OrthoDB" id="3808596at2"/>
<gene>
    <name evidence="2" type="ORF">FH607_003310</name>
</gene>
<dbReference type="Pfam" id="PF01418">
    <property type="entry name" value="HTH_6"/>
    <property type="match status" value="1"/>
</dbReference>
<sequence length="297" mass="32354">MSDTVTNEPLAERLRAHGAKLPRAERTVAEYLVTVSPDELPFLNANQIAEATGTSDASVIRAARSLGFTGLPELKRVAARAHRSRSSRAERVDAHLTALGDDARAVTEAFHGAMRELLDDNEQLIDRPELERARAVIRSARTVWSVGIGTSGAAALYLADQLTRAGYPARWTRATGFDLANELLAARPEDAIVLFHAARRAREFTDVIDWAGRAGVPVVLVTGTQLAERHRHEVAATLRCVGTASELARWTIAAVQLAELLAVVVAAGDPARSADAHRRLTELRRTLTDDQTRREPE</sequence>
<dbReference type="EMBL" id="VDLY02000002">
    <property type="protein sequence ID" value="KAB8169769.1"/>
    <property type="molecule type" value="Genomic_DNA"/>
</dbReference>
<organism evidence="2 3">
    <name type="scientific">Streptomyces mimosae</name>
    <dbReference type="NCBI Taxonomy" id="2586635"/>
    <lineage>
        <taxon>Bacteria</taxon>
        <taxon>Bacillati</taxon>
        <taxon>Actinomycetota</taxon>
        <taxon>Actinomycetes</taxon>
        <taxon>Kitasatosporales</taxon>
        <taxon>Streptomycetaceae</taxon>
        <taxon>Streptomyces</taxon>
    </lineage>
</organism>
<dbReference type="GO" id="GO:0003700">
    <property type="term" value="F:DNA-binding transcription factor activity"/>
    <property type="evidence" value="ECO:0007669"/>
    <property type="project" value="InterPro"/>
</dbReference>
<dbReference type="Gene3D" id="3.40.50.10490">
    <property type="entry name" value="Glucose-6-phosphate isomerase like protein, domain 1"/>
    <property type="match status" value="1"/>
</dbReference>
<evidence type="ECO:0000313" key="2">
    <source>
        <dbReference type="EMBL" id="KAB8169769.1"/>
    </source>
</evidence>